<evidence type="ECO:0000256" key="1">
    <source>
        <dbReference type="SAM" id="Phobius"/>
    </source>
</evidence>
<keyword evidence="3" id="KW-1185">Reference proteome</keyword>
<name>A0AAE0RVD4_9BIVA</name>
<reference evidence="2" key="1">
    <citation type="journal article" date="2021" name="Genome Biol. Evol.">
        <title>A High-Quality Reference Genome for a Parasitic Bivalve with Doubly Uniparental Inheritance (Bivalvia: Unionida).</title>
        <authorList>
            <person name="Smith C.H."/>
        </authorList>
    </citation>
    <scope>NUCLEOTIDE SEQUENCE</scope>
    <source>
        <strain evidence="2">CHS0354</strain>
    </source>
</reference>
<reference evidence="2" key="2">
    <citation type="journal article" date="2021" name="Genome Biol. Evol.">
        <title>Developing a high-quality reference genome for a parasitic bivalve with doubly uniparental inheritance (Bivalvia: Unionida).</title>
        <authorList>
            <person name="Smith C.H."/>
        </authorList>
    </citation>
    <scope>NUCLEOTIDE SEQUENCE</scope>
    <source>
        <strain evidence="2">CHS0354</strain>
        <tissue evidence="2">Mantle</tissue>
    </source>
</reference>
<dbReference type="EMBL" id="JAEAOA010000769">
    <property type="protein sequence ID" value="KAK3580233.1"/>
    <property type="molecule type" value="Genomic_DNA"/>
</dbReference>
<sequence length="94" mass="10588">MCKELAKLLLYIELHEIVIGVGRTLRENVSLQECHGPDLKRSFPDVNYALLGYNILRVTRGRSGMIPDLHTQYSVPTIVITIILPIVSTVFPKV</sequence>
<comment type="caution">
    <text evidence="2">The sequence shown here is derived from an EMBL/GenBank/DDBJ whole genome shotgun (WGS) entry which is preliminary data.</text>
</comment>
<protein>
    <submittedName>
        <fullName evidence="2">Uncharacterized protein</fullName>
    </submittedName>
</protein>
<keyword evidence="1" id="KW-0812">Transmembrane</keyword>
<reference evidence="2" key="3">
    <citation type="submission" date="2023-05" db="EMBL/GenBank/DDBJ databases">
        <authorList>
            <person name="Smith C.H."/>
        </authorList>
    </citation>
    <scope>NUCLEOTIDE SEQUENCE</scope>
    <source>
        <strain evidence="2">CHS0354</strain>
        <tissue evidence="2">Mantle</tissue>
    </source>
</reference>
<evidence type="ECO:0000313" key="3">
    <source>
        <dbReference type="Proteomes" id="UP001195483"/>
    </source>
</evidence>
<proteinExistence type="predicted"/>
<evidence type="ECO:0000313" key="2">
    <source>
        <dbReference type="EMBL" id="KAK3580233.1"/>
    </source>
</evidence>
<accession>A0AAE0RVD4</accession>
<organism evidence="2 3">
    <name type="scientific">Potamilus streckersoni</name>
    <dbReference type="NCBI Taxonomy" id="2493646"/>
    <lineage>
        <taxon>Eukaryota</taxon>
        <taxon>Metazoa</taxon>
        <taxon>Spiralia</taxon>
        <taxon>Lophotrochozoa</taxon>
        <taxon>Mollusca</taxon>
        <taxon>Bivalvia</taxon>
        <taxon>Autobranchia</taxon>
        <taxon>Heteroconchia</taxon>
        <taxon>Palaeoheterodonta</taxon>
        <taxon>Unionida</taxon>
        <taxon>Unionoidea</taxon>
        <taxon>Unionidae</taxon>
        <taxon>Ambleminae</taxon>
        <taxon>Lampsilini</taxon>
        <taxon>Potamilus</taxon>
    </lineage>
</organism>
<dbReference type="AlphaFoldDB" id="A0AAE0RVD4"/>
<dbReference type="Proteomes" id="UP001195483">
    <property type="component" value="Unassembled WGS sequence"/>
</dbReference>
<feature type="transmembrane region" description="Helical" evidence="1">
    <location>
        <begin position="73"/>
        <end position="91"/>
    </location>
</feature>
<gene>
    <name evidence="2" type="ORF">CHS0354_012761</name>
</gene>
<keyword evidence="1" id="KW-1133">Transmembrane helix</keyword>
<keyword evidence="1" id="KW-0472">Membrane</keyword>